<dbReference type="InterPro" id="IPR043502">
    <property type="entry name" value="DNA/RNA_pol_sf"/>
</dbReference>
<name>A0A1U7W0U2_NICSY</name>
<dbReference type="eggNOG" id="KOG0017">
    <property type="taxonomic scope" value="Eukaryota"/>
</dbReference>
<dbReference type="InterPro" id="IPR050951">
    <property type="entry name" value="Retrovirus_Pol_polyprotein"/>
</dbReference>
<feature type="domain" description="RNase H type-1" evidence="1">
    <location>
        <begin position="146"/>
        <end position="193"/>
    </location>
</feature>
<evidence type="ECO:0000313" key="2">
    <source>
        <dbReference type="Proteomes" id="UP000189701"/>
    </source>
</evidence>
<dbReference type="STRING" id="4096.A0A1U7W0U2"/>
<dbReference type="Gene3D" id="3.30.420.10">
    <property type="entry name" value="Ribonuclease H-like superfamily/Ribonuclease H"/>
    <property type="match status" value="1"/>
</dbReference>
<dbReference type="GO" id="GO:0003676">
    <property type="term" value="F:nucleic acid binding"/>
    <property type="evidence" value="ECO:0007669"/>
    <property type="project" value="InterPro"/>
</dbReference>
<evidence type="ECO:0000313" key="3">
    <source>
        <dbReference type="RefSeq" id="XP_009768259.1"/>
    </source>
</evidence>
<dbReference type="GO" id="GO:0004523">
    <property type="term" value="F:RNA-DNA hybrid ribonuclease activity"/>
    <property type="evidence" value="ECO:0007669"/>
    <property type="project" value="InterPro"/>
</dbReference>
<dbReference type="SUPFAM" id="SSF56672">
    <property type="entry name" value="DNA/RNA polymerases"/>
    <property type="match status" value="1"/>
</dbReference>
<dbReference type="PANTHER" id="PTHR37984">
    <property type="entry name" value="PROTEIN CBG26694"/>
    <property type="match status" value="1"/>
</dbReference>
<dbReference type="Proteomes" id="UP000189701">
    <property type="component" value="Unplaced"/>
</dbReference>
<reference evidence="2" key="1">
    <citation type="journal article" date="2013" name="Genome Biol.">
        <title>Reference genomes and transcriptomes of Nicotiana sylvestris and Nicotiana tomentosiformis.</title>
        <authorList>
            <person name="Sierro N."/>
            <person name="Battey J.N."/>
            <person name="Ouadi S."/>
            <person name="Bovet L."/>
            <person name="Goepfert S."/>
            <person name="Bakaher N."/>
            <person name="Peitsch M.C."/>
            <person name="Ivanov N.V."/>
        </authorList>
    </citation>
    <scope>NUCLEOTIDE SEQUENCE [LARGE SCALE GENOMIC DNA]</scope>
</reference>
<keyword evidence="2" id="KW-1185">Reference proteome</keyword>
<protein>
    <submittedName>
        <fullName evidence="3">Uncharacterized protein LOC104219298</fullName>
    </submittedName>
</protein>
<sequence length="275" mass="31993">MAHSGIKYPDWLANVVVVPKKGNKLRMYVDYKDLNKETFDILKKNNTKLNPEKCAFGGRLVKFLGFMVSNQEIEINHDKIKAIEDITVVDNVKVIQRLIGRMTALGWIISRSSDKSHWFFSLLKKKKNNLSWTPECHQSVEELKCETEYEAMIAGLELAKSLGDEVIEAKCDSFLVVNQVAGTFKVKEEQMRRIESFEYEGYQIYLVRKDIVQKNIRRPAIHILGAGRYQIGLERSSRKHLRESFGSQSFVRKLIRAGYYWTEMEKDAKDFVRKM</sequence>
<proteinExistence type="predicted"/>
<reference evidence="3" key="2">
    <citation type="submission" date="2025-08" db="UniProtKB">
        <authorList>
            <consortium name="RefSeq"/>
        </authorList>
    </citation>
    <scope>IDENTIFICATION</scope>
    <source>
        <tissue evidence="3">Leaf</tissue>
    </source>
</reference>
<dbReference type="Gene3D" id="3.10.10.10">
    <property type="entry name" value="HIV Type 1 Reverse Transcriptase, subunit A, domain 1"/>
    <property type="match status" value="1"/>
</dbReference>
<organism evidence="2 3">
    <name type="scientific">Nicotiana sylvestris</name>
    <name type="common">Wood tobacco</name>
    <name type="synonym">South American tobacco</name>
    <dbReference type="NCBI Taxonomy" id="4096"/>
    <lineage>
        <taxon>Eukaryota</taxon>
        <taxon>Viridiplantae</taxon>
        <taxon>Streptophyta</taxon>
        <taxon>Embryophyta</taxon>
        <taxon>Tracheophyta</taxon>
        <taxon>Spermatophyta</taxon>
        <taxon>Magnoliopsida</taxon>
        <taxon>eudicotyledons</taxon>
        <taxon>Gunneridae</taxon>
        <taxon>Pentapetalae</taxon>
        <taxon>asterids</taxon>
        <taxon>lamiids</taxon>
        <taxon>Solanales</taxon>
        <taxon>Solanaceae</taxon>
        <taxon>Nicotianoideae</taxon>
        <taxon>Nicotianeae</taxon>
        <taxon>Nicotiana</taxon>
    </lineage>
</organism>
<dbReference type="InterPro" id="IPR002156">
    <property type="entry name" value="RNaseH_domain"/>
</dbReference>
<dbReference type="InterPro" id="IPR036397">
    <property type="entry name" value="RNaseH_sf"/>
</dbReference>
<accession>A0A1U7W0U2</accession>
<dbReference type="RefSeq" id="XP_009768259.1">
    <property type="nucleotide sequence ID" value="XM_009769957.1"/>
</dbReference>
<gene>
    <name evidence="3" type="primary">LOC104219298</name>
</gene>
<dbReference type="AlphaFoldDB" id="A0A1U7W0U2"/>
<dbReference type="Pfam" id="PF13456">
    <property type="entry name" value="RVT_3"/>
    <property type="match status" value="1"/>
</dbReference>
<evidence type="ECO:0000259" key="1">
    <source>
        <dbReference type="Pfam" id="PF13456"/>
    </source>
</evidence>
<dbReference type="PANTHER" id="PTHR37984:SF5">
    <property type="entry name" value="PROTEIN NYNRIN-LIKE"/>
    <property type="match status" value="1"/>
</dbReference>